<keyword evidence="2" id="KW-1185">Reference proteome</keyword>
<organism evidence="1 2">
    <name type="scientific">Eretmocerus hayati</name>
    <dbReference type="NCBI Taxonomy" id="131215"/>
    <lineage>
        <taxon>Eukaryota</taxon>
        <taxon>Metazoa</taxon>
        <taxon>Ecdysozoa</taxon>
        <taxon>Arthropoda</taxon>
        <taxon>Hexapoda</taxon>
        <taxon>Insecta</taxon>
        <taxon>Pterygota</taxon>
        <taxon>Neoptera</taxon>
        <taxon>Endopterygota</taxon>
        <taxon>Hymenoptera</taxon>
        <taxon>Apocrita</taxon>
        <taxon>Proctotrupomorpha</taxon>
        <taxon>Chalcidoidea</taxon>
        <taxon>Aphelinidae</taxon>
        <taxon>Aphelininae</taxon>
        <taxon>Eretmocerus</taxon>
    </lineage>
</organism>
<reference evidence="1" key="1">
    <citation type="submission" date="2023-04" db="EMBL/GenBank/DDBJ databases">
        <title>A chromosome-level genome assembly of the parasitoid wasp Eretmocerus hayati.</title>
        <authorList>
            <person name="Zhong Y."/>
            <person name="Liu S."/>
            <person name="Liu Y."/>
        </authorList>
    </citation>
    <scope>NUCLEOTIDE SEQUENCE</scope>
    <source>
        <strain evidence="1">ZJU_SS_LIU_2023</strain>
    </source>
</reference>
<sequence>MSNGKRTLEASTNIINITPYKPNLLLKAKVTAKTSMKDFANNATNSPMFSCQLLDNTGEIRMTFFGEEASKFFEIIQIGKIYEIRYFKVKSALKQYNDLNHLYELNAVKNTTFDIDNTTPSKSIKLTMNFETLQSISELQEDCCKDIIAIIKSFDDVKETYSSIKNVTYKKRDIELIDPTETMITLTLWGDHSSDFKSTVGDIIVIKRAKVTIYQGIVKLSSTNSSIINYDYHGKERKK</sequence>
<dbReference type="EMBL" id="CM056741">
    <property type="protein sequence ID" value="KAJ8683298.1"/>
    <property type="molecule type" value="Genomic_DNA"/>
</dbReference>
<comment type="caution">
    <text evidence="1">The sequence shown here is derived from an EMBL/GenBank/DDBJ whole genome shotgun (WGS) entry which is preliminary data.</text>
</comment>
<proteinExistence type="predicted"/>
<evidence type="ECO:0000313" key="1">
    <source>
        <dbReference type="EMBL" id="KAJ8683298.1"/>
    </source>
</evidence>
<name>A0ACC2PJW4_9HYME</name>
<gene>
    <name evidence="1" type="ORF">QAD02_019090</name>
</gene>
<dbReference type="Proteomes" id="UP001239111">
    <property type="component" value="Chromosome 1"/>
</dbReference>
<protein>
    <submittedName>
        <fullName evidence="1">Uncharacterized protein</fullName>
    </submittedName>
</protein>
<evidence type="ECO:0000313" key="2">
    <source>
        <dbReference type="Proteomes" id="UP001239111"/>
    </source>
</evidence>
<accession>A0ACC2PJW4</accession>